<keyword evidence="1" id="KW-0472">Membrane</keyword>
<dbReference type="Proteomes" id="UP000019494">
    <property type="component" value="Unassembled WGS sequence"/>
</dbReference>
<sequence length="43" mass="4862">MSTVALTIYVLMWPALVAVVMAVIGRGFLKEWLDARRRGEDLI</sequence>
<name>W9GGR0_9MICO</name>
<dbReference type="InterPro" id="IPR049820">
    <property type="entry name" value="Trnsprt_adja_ssu-like"/>
</dbReference>
<dbReference type="RefSeq" id="WP_034717570.1">
    <property type="nucleotide sequence ID" value="NZ_AWQS01000114.1"/>
</dbReference>
<gene>
    <name evidence="2" type="ORF">N864_21375</name>
</gene>
<dbReference type="EMBL" id="AWQS01000114">
    <property type="protein sequence ID" value="EWT05431.1"/>
    <property type="molecule type" value="Genomic_DNA"/>
</dbReference>
<organism evidence="2 3">
    <name type="scientific">Intrasporangium chromatireducens Q5-1</name>
    <dbReference type="NCBI Taxonomy" id="584657"/>
    <lineage>
        <taxon>Bacteria</taxon>
        <taxon>Bacillati</taxon>
        <taxon>Actinomycetota</taxon>
        <taxon>Actinomycetes</taxon>
        <taxon>Micrococcales</taxon>
        <taxon>Intrasporangiaceae</taxon>
        <taxon>Intrasporangium</taxon>
    </lineage>
</organism>
<keyword evidence="1" id="KW-0812">Transmembrane</keyword>
<feature type="transmembrane region" description="Helical" evidence="1">
    <location>
        <begin position="6"/>
        <end position="29"/>
    </location>
</feature>
<accession>W9GGR0</accession>
<dbReference type="PATRIC" id="fig|584657.3.peg.2680"/>
<dbReference type="AlphaFoldDB" id="W9GGR0"/>
<reference evidence="3" key="1">
    <citation type="submission" date="2013-08" db="EMBL/GenBank/DDBJ databases">
        <title>Intrasporangium oryzae NRRL B-24470.</title>
        <authorList>
            <person name="Liu H."/>
            <person name="Wang G."/>
        </authorList>
    </citation>
    <scope>NUCLEOTIDE SEQUENCE [LARGE SCALE GENOMIC DNA]</scope>
    <source>
        <strain evidence="3">Q5-1</strain>
    </source>
</reference>
<dbReference type="NCBIfam" id="NF038354">
    <property type="entry name" value="trnsprt_adja_43"/>
    <property type="match status" value="1"/>
</dbReference>
<evidence type="ECO:0000313" key="2">
    <source>
        <dbReference type="EMBL" id="EWT05431.1"/>
    </source>
</evidence>
<evidence type="ECO:0000313" key="3">
    <source>
        <dbReference type="Proteomes" id="UP000019494"/>
    </source>
</evidence>
<comment type="caution">
    <text evidence="2">The sequence shown here is derived from an EMBL/GenBank/DDBJ whole genome shotgun (WGS) entry which is preliminary data.</text>
</comment>
<keyword evidence="3" id="KW-1185">Reference proteome</keyword>
<keyword evidence="1" id="KW-1133">Transmembrane helix</keyword>
<proteinExistence type="predicted"/>
<evidence type="ECO:0000256" key="1">
    <source>
        <dbReference type="SAM" id="Phobius"/>
    </source>
</evidence>
<protein>
    <submittedName>
        <fullName evidence="2">Membrane protein</fullName>
    </submittedName>
</protein>